<feature type="chain" id="PRO_5035199669" description="Hydrophobic seed protein domain-containing protein" evidence="2">
    <location>
        <begin position="22"/>
        <end position="162"/>
    </location>
</feature>
<dbReference type="InterPro" id="IPR051636">
    <property type="entry name" value="Plant_LTP/defense-related"/>
</dbReference>
<keyword evidence="2" id="KW-0732">Signal</keyword>
<evidence type="ECO:0000256" key="1">
    <source>
        <dbReference type="SAM" id="MobiDB-lite"/>
    </source>
</evidence>
<sequence>MAPSSKLVLLLVAMPLMLATATVHGCGYNCQSSPPPPPPPSSPPPPPPSPPPPSCPPPPPPPRSPPPPSYPSPPPPAPPPPSTSGGSCPDLGVCVSLLRVPIVSLGVSPYDPCCKLLGRLVGLDAAACLCDVVVLHGLIHVDVVALLNQCNNPCPPTYTCRR</sequence>
<dbReference type="EnsemblPlants" id="HORVU.MOREX.r3.4HG0415590.1">
    <property type="protein sequence ID" value="HORVU.MOREX.r3.4HG0415590.1.CDS1"/>
    <property type="gene ID" value="HORVU.MOREX.r3.4HG0415590"/>
</dbReference>
<evidence type="ECO:0000313" key="4">
    <source>
        <dbReference type="EnsemblPlants" id="HORVU.MOREX.r3.4HG0415590.1.CDS1"/>
    </source>
</evidence>
<dbReference type="Gramene" id="HORVU.MOREX.r2.4HG0346400.1">
    <property type="protein sequence ID" value="HORVU.MOREX.r2.4HG0346400.1.CDS.1"/>
    <property type="gene ID" value="HORVU.MOREX.r2.4HG0346400"/>
</dbReference>
<dbReference type="Gramene" id="HORVU.MOREX.r3.4HG0415590.1">
    <property type="protein sequence ID" value="HORVU.MOREX.r3.4HG0415590.1.CDS1"/>
    <property type="gene ID" value="HORVU.MOREX.r3.4HG0415590"/>
</dbReference>
<evidence type="ECO:0000313" key="5">
    <source>
        <dbReference type="Proteomes" id="UP000011116"/>
    </source>
</evidence>
<dbReference type="Gene3D" id="1.10.110.10">
    <property type="entry name" value="Plant lipid-transfer and hydrophobic proteins"/>
    <property type="match status" value="1"/>
</dbReference>
<dbReference type="SMR" id="A0A8I6YBC9"/>
<feature type="domain" description="Hydrophobic seed protein" evidence="3">
    <location>
        <begin position="90"/>
        <end position="160"/>
    </location>
</feature>
<feature type="region of interest" description="Disordered" evidence="1">
    <location>
        <begin position="29"/>
        <end position="85"/>
    </location>
</feature>
<dbReference type="OMA" id="DPCCKLL"/>
<dbReference type="PRINTS" id="PR01217">
    <property type="entry name" value="PRICHEXTENSN"/>
</dbReference>
<dbReference type="SUPFAM" id="SSF47699">
    <property type="entry name" value="Bifunctional inhibitor/lipid-transfer protein/seed storage 2S albumin"/>
    <property type="match status" value="1"/>
</dbReference>
<protein>
    <recommendedName>
        <fullName evidence="3">Hydrophobic seed protein domain-containing protein</fullName>
    </recommendedName>
</protein>
<dbReference type="Pfam" id="PF14547">
    <property type="entry name" value="Hydrophob_seed"/>
    <property type="match status" value="1"/>
</dbReference>
<dbReference type="AlphaFoldDB" id="A0A8I6YBC9"/>
<dbReference type="PANTHER" id="PTHR31731">
    <property type="match status" value="1"/>
</dbReference>
<dbReference type="Proteomes" id="UP000011116">
    <property type="component" value="Chromosome 4H"/>
</dbReference>
<reference evidence="4" key="3">
    <citation type="submission" date="2022-01" db="UniProtKB">
        <authorList>
            <consortium name="EnsemblPlants"/>
        </authorList>
    </citation>
    <scope>IDENTIFICATION</scope>
    <source>
        <strain evidence="4">subsp. vulgare</strain>
    </source>
</reference>
<dbReference type="InterPro" id="IPR027923">
    <property type="entry name" value="Hydrophob_seed_dom"/>
</dbReference>
<reference evidence="4" key="2">
    <citation type="submission" date="2020-10" db="EMBL/GenBank/DDBJ databases">
        <authorList>
            <person name="Scholz U."/>
            <person name="Mascher M."/>
            <person name="Fiebig A."/>
        </authorList>
    </citation>
    <scope>NUCLEOTIDE SEQUENCE [LARGE SCALE GENOMIC DNA]</scope>
    <source>
        <strain evidence="4">cv. Morex</strain>
    </source>
</reference>
<evidence type="ECO:0000256" key="2">
    <source>
        <dbReference type="SAM" id="SignalP"/>
    </source>
</evidence>
<feature type="signal peptide" evidence="2">
    <location>
        <begin position="1"/>
        <end position="21"/>
    </location>
</feature>
<accession>A0A8I6YBC9</accession>
<dbReference type="InterPro" id="IPR036312">
    <property type="entry name" value="Bifun_inhib/LTP/seed_sf"/>
</dbReference>
<name>A0A8I6YBC9_HORVV</name>
<organism evidence="4 5">
    <name type="scientific">Hordeum vulgare subsp. vulgare</name>
    <name type="common">Domesticated barley</name>
    <dbReference type="NCBI Taxonomy" id="112509"/>
    <lineage>
        <taxon>Eukaryota</taxon>
        <taxon>Viridiplantae</taxon>
        <taxon>Streptophyta</taxon>
        <taxon>Embryophyta</taxon>
        <taxon>Tracheophyta</taxon>
        <taxon>Spermatophyta</taxon>
        <taxon>Magnoliopsida</taxon>
        <taxon>Liliopsida</taxon>
        <taxon>Poales</taxon>
        <taxon>Poaceae</taxon>
        <taxon>BOP clade</taxon>
        <taxon>Pooideae</taxon>
        <taxon>Triticodae</taxon>
        <taxon>Triticeae</taxon>
        <taxon>Hordeinae</taxon>
        <taxon>Hordeum</taxon>
    </lineage>
</organism>
<reference evidence="5" key="1">
    <citation type="journal article" date="2012" name="Nature">
        <title>A physical, genetic and functional sequence assembly of the barley genome.</title>
        <authorList>
            <consortium name="The International Barley Genome Sequencing Consortium"/>
            <person name="Mayer K.F."/>
            <person name="Waugh R."/>
            <person name="Brown J.W."/>
            <person name="Schulman A."/>
            <person name="Langridge P."/>
            <person name="Platzer M."/>
            <person name="Fincher G.B."/>
            <person name="Muehlbauer G.J."/>
            <person name="Sato K."/>
            <person name="Close T.J."/>
            <person name="Wise R.P."/>
            <person name="Stein N."/>
        </authorList>
    </citation>
    <scope>NUCLEOTIDE SEQUENCE [LARGE SCALE GENOMIC DNA]</scope>
    <source>
        <strain evidence="5">cv. Morex</strain>
    </source>
</reference>
<proteinExistence type="predicted"/>
<keyword evidence="5" id="KW-1185">Reference proteome</keyword>
<feature type="compositionally biased region" description="Pro residues" evidence="1">
    <location>
        <begin position="33"/>
        <end position="82"/>
    </location>
</feature>
<evidence type="ECO:0000259" key="3">
    <source>
        <dbReference type="Pfam" id="PF14547"/>
    </source>
</evidence>